<keyword evidence="2" id="KW-1185">Reference proteome</keyword>
<dbReference type="Proteomes" id="UP000193648">
    <property type="component" value="Unassembled WGS sequence"/>
</dbReference>
<dbReference type="AlphaFoldDB" id="A0A1Y2G8Q0"/>
<name>A0A1Y2G8Q0_9FUNG</name>
<dbReference type="GeneID" id="33570028"/>
<dbReference type="InParanoid" id="A0A1Y2G8Q0"/>
<dbReference type="OrthoDB" id="2496395at2759"/>
<sequence>MKQHRLSLKAFLNACFPSQSKYIQGIVQSYYRDNGPAEAIDLWQKQIIRPNHRERTVPAAVNFALEHIKDELERTSQDKALHFPVNGITQEKIKGCSKDPSIAVPVIASVFAFLCNCRCNYLQLMLGLYLF</sequence>
<proteinExistence type="predicted"/>
<feature type="non-terminal residue" evidence="1">
    <location>
        <position position="131"/>
    </location>
</feature>
<evidence type="ECO:0000313" key="1">
    <source>
        <dbReference type="EMBL" id="ORZ04323.1"/>
    </source>
</evidence>
<organism evidence="1 2">
    <name type="scientific">Lobosporangium transversale</name>
    <dbReference type="NCBI Taxonomy" id="64571"/>
    <lineage>
        <taxon>Eukaryota</taxon>
        <taxon>Fungi</taxon>
        <taxon>Fungi incertae sedis</taxon>
        <taxon>Mucoromycota</taxon>
        <taxon>Mortierellomycotina</taxon>
        <taxon>Mortierellomycetes</taxon>
        <taxon>Mortierellales</taxon>
        <taxon>Mortierellaceae</taxon>
        <taxon>Lobosporangium</taxon>
    </lineage>
</organism>
<dbReference type="EMBL" id="MCFF01000058">
    <property type="protein sequence ID" value="ORZ04323.1"/>
    <property type="molecule type" value="Genomic_DNA"/>
</dbReference>
<comment type="caution">
    <text evidence="1">The sequence shown here is derived from an EMBL/GenBank/DDBJ whole genome shotgun (WGS) entry which is preliminary data.</text>
</comment>
<protein>
    <submittedName>
        <fullName evidence="1">Uncharacterized protein</fullName>
    </submittedName>
</protein>
<dbReference type="RefSeq" id="XP_021876481.1">
    <property type="nucleotide sequence ID" value="XM_022028185.1"/>
</dbReference>
<gene>
    <name evidence="1" type="ORF">BCR41DRAFT_390022</name>
</gene>
<reference evidence="1 2" key="1">
    <citation type="submission" date="2016-07" db="EMBL/GenBank/DDBJ databases">
        <title>Pervasive Adenine N6-methylation of Active Genes in Fungi.</title>
        <authorList>
            <consortium name="DOE Joint Genome Institute"/>
            <person name="Mondo S.J."/>
            <person name="Dannebaum R.O."/>
            <person name="Kuo R.C."/>
            <person name="Labutti K."/>
            <person name="Haridas S."/>
            <person name="Kuo A."/>
            <person name="Salamov A."/>
            <person name="Ahrendt S.R."/>
            <person name="Lipzen A."/>
            <person name="Sullivan W."/>
            <person name="Andreopoulos W.B."/>
            <person name="Clum A."/>
            <person name="Lindquist E."/>
            <person name="Daum C."/>
            <person name="Ramamoorthy G.K."/>
            <person name="Gryganskyi A."/>
            <person name="Culley D."/>
            <person name="Magnuson J.K."/>
            <person name="James T.Y."/>
            <person name="O'Malley M.A."/>
            <person name="Stajich J.E."/>
            <person name="Spatafora J.W."/>
            <person name="Visel A."/>
            <person name="Grigoriev I.V."/>
        </authorList>
    </citation>
    <scope>NUCLEOTIDE SEQUENCE [LARGE SCALE GENOMIC DNA]</scope>
    <source>
        <strain evidence="1 2">NRRL 3116</strain>
    </source>
</reference>
<evidence type="ECO:0000313" key="2">
    <source>
        <dbReference type="Proteomes" id="UP000193648"/>
    </source>
</evidence>
<accession>A0A1Y2G8Q0</accession>